<gene>
    <name evidence="1" type="ORF">HNP65_001448</name>
</gene>
<dbReference type="GO" id="GO:0008990">
    <property type="term" value="F:rRNA (guanine-N2-)-methyltransferase activity"/>
    <property type="evidence" value="ECO:0007669"/>
    <property type="project" value="InterPro"/>
</dbReference>
<dbReference type="PANTHER" id="PTHR36112">
    <property type="entry name" value="RIBOSOMAL RNA SMALL SUBUNIT METHYLTRANSFERASE J"/>
    <property type="match status" value="1"/>
</dbReference>
<dbReference type="InterPro" id="IPR007536">
    <property type="entry name" value="16SrRNA_methylTrfase_J"/>
</dbReference>
<keyword evidence="1" id="KW-0489">Methyltransferase</keyword>
<accession>A0A841GLV3</accession>
<dbReference type="PANTHER" id="PTHR36112:SF1">
    <property type="entry name" value="RIBOSOMAL RNA SMALL SUBUNIT METHYLTRANSFERASE J"/>
    <property type="match status" value="1"/>
</dbReference>
<sequence>MRYIVTTSYNANKEIVRLAKNIAEEFNVKYINRNHVSKYLKSGKIDFYYVVDKKGMLKIKWKDGEFFFHQGIAKIRMENIKHGERDYLIESLKPERTDVVYDATCGLASDAILIANFAKKVVATEGSEHIYRVVKWGLKRYISDEEWINNAMKKIELIHDNYKNFVRNQPDNSFDIVYCDPMFENPIYESNSLNPLRGFAVYESLSLDDLEHMIRISRKRVVIKTLKKDSLYEKIKNYFSKEFISRKSGIVYGVINKSEV</sequence>
<evidence type="ECO:0000313" key="2">
    <source>
        <dbReference type="Proteomes" id="UP000555828"/>
    </source>
</evidence>
<dbReference type="EMBL" id="JACHEX010000004">
    <property type="protein sequence ID" value="MBB6062985.1"/>
    <property type="molecule type" value="Genomic_DNA"/>
</dbReference>
<dbReference type="CDD" id="cd02440">
    <property type="entry name" value="AdoMet_MTases"/>
    <property type="match status" value="1"/>
</dbReference>
<dbReference type="InterPro" id="IPR029063">
    <property type="entry name" value="SAM-dependent_MTases_sf"/>
</dbReference>
<reference evidence="1 2" key="1">
    <citation type="submission" date="2020-08" db="EMBL/GenBank/DDBJ databases">
        <title>Genomic Encyclopedia of Type Strains, Phase IV (KMG-IV): sequencing the most valuable type-strain genomes for metagenomic binning, comparative biology and taxonomic classification.</title>
        <authorList>
            <person name="Goeker M."/>
        </authorList>
    </citation>
    <scope>NUCLEOTIDE SEQUENCE [LARGE SCALE GENOMIC DNA]</scope>
    <source>
        <strain evidence="1 2">DSM 13481</strain>
    </source>
</reference>
<organism evidence="1 2">
    <name type="scientific">Thermosipho japonicus</name>
    <dbReference type="NCBI Taxonomy" id="90323"/>
    <lineage>
        <taxon>Bacteria</taxon>
        <taxon>Thermotogati</taxon>
        <taxon>Thermotogota</taxon>
        <taxon>Thermotogae</taxon>
        <taxon>Thermotogales</taxon>
        <taxon>Fervidobacteriaceae</taxon>
        <taxon>Thermosipho</taxon>
    </lineage>
</organism>
<dbReference type="Proteomes" id="UP000555828">
    <property type="component" value="Unassembled WGS sequence"/>
</dbReference>
<proteinExistence type="predicted"/>
<dbReference type="AlphaFoldDB" id="A0A841GLV3"/>
<comment type="caution">
    <text evidence="1">The sequence shown here is derived from an EMBL/GenBank/DDBJ whole genome shotgun (WGS) entry which is preliminary data.</text>
</comment>
<dbReference type="SUPFAM" id="SSF53335">
    <property type="entry name" value="S-adenosyl-L-methionine-dependent methyltransferases"/>
    <property type="match status" value="1"/>
</dbReference>
<evidence type="ECO:0000313" key="1">
    <source>
        <dbReference type="EMBL" id="MBB6062985.1"/>
    </source>
</evidence>
<protein>
    <submittedName>
        <fullName evidence="1">Putative methyltransferase</fullName>
    </submittedName>
</protein>
<keyword evidence="2" id="KW-1185">Reference proteome</keyword>
<dbReference type="RefSeq" id="WP_126993546.1">
    <property type="nucleotide sequence ID" value="NZ_JACHEX010000004.1"/>
</dbReference>
<name>A0A841GLV3_9BACT</name>
<dbReference type="Pfam" id="PF04445">
    <property type="entry name" value="SAM_MT"/>
    <property type="match status" value="1"/>
</dbReference>
<dbReference type="Gene3D" id="3.40.50.150">
    <property type="entry name" value="Vaccinia Virus protein VP39"/>
    <property type="match status" value="1"/>
</dbReference>
<keyword evidence="1" id="KW-0808">Transferase</keyword>